<keyword evidence="1" id="KW-0175">Coiled coil</keyword>
<organism evidence="2 3">
    <name type="scientific">Aureobasidium pullulans</name>
    <name type="common">Black yeast</name>
    <name type="synonym">Pullularia pullulans</name>
    <dbReference type="NCBI Taxonomy" id="5580"/>
    <lineage>
        <taxon>Eukaryota</taxon>
        <taxon>Fungi</taxon>
        <taxon>Dikarya</taxon>
        <taxon>Ascomycota</taxon>
        <taxon>Pezizomycotina</taxon>
        <taxon>Dothideomycetes</taxon>
        <taxon>Dothideomycetidae</taxon>
        <taxon>Dothideales</taxon>
        <taxon>Saccotheciaceae</taxon>
        <taxon>Aureobasidium</taxon>
    </lineage>
</organism>
<evidence type="ECO:0000313" key="2">
    <source>
        <dbReference type="EMBL" id="THW86633.1"/>
    </source>
</evidence>
<sequence>MLWTRQVGVRSCCISTSVSATRLMSEMLPFSITFTTPSHPRVETLAFVLATLCLDFDFALRKNSSHNTDSINAMDDINKTALTPVELLKADHAIRVASAHSQTLQQDITTPSVAMHDSTIPPAPTPEIADLLSRVTAFEASLAHQTHLNEVHEAHTGKNFREQRHVNKDRKLRLQQTMRVVENGMNDQSVETKKLEVRANSHALQLKEMKKRVERCASGGEYLEGICEGLQMEVEELKVEKRELQERVKELEEEVMVVKERDGVLEGRVKVLERSIKGEMQFRPERINIEKVPVLSAPQFAVGNYCLFSSFY</sequence>
<dbReference type="AlphaFoldDB" id="A0A4S9B3V1"/>
<name>A0A4S9B3V1_AURPU</name>
<dbReference type="Proteomes" id="UP000304928">
    <property type="component" value="Unassembled WGS sequence"/>
</dbReference>
<evidence type="ECO:0000256" key="1">
    <source>
        <dbReference type="SAM" id="Coils"/>
    </source>
</evidence>
<proteinExistence type="predicted"/>
<dbReference type="EMBL" id="QZAR01000145">
    <property type="protein sequence ID" value="THW86633.1"/>
    <property type="molecule type" value="Genomic_DNA"/>
</dbReference>
<evidence type="ECO:0000313" key="3">
    <source>
        <dbReference type="Proteomes" id="UP000304928"/>
    </source>
</evidence>
<accession>A0A4S9B3V1</accession>
<protein>
    <submittedName>
        <fullName evidence="2">Uncharacterized protein</fullName>
    </submittedName>
</protein>
<feature type="coiled-coil region" evidence="1">
    <location>
        <begin position="227"/>
        <end position="261"/>
    </location>
</feature>
<gene>
    <name evidence="2" type="ORF">D6D15_07250</name>
</gene>
<comment type="caution">
    <text evidence="2">The sequence shown here is derived from an EMBL/GenBank/DDBJ whole genome shotgun (WGS) entry which is preliminary data.</text>
</comment>
<reference evidence="2 3" key="1">
    <citation type="submission" date="2018-10" db="EMBL/GenBank/DDBJ databases">
        <title>Fifty Aureobasidium pullulans genomes reveal a recombining polyextremotolerant generalist.</title>
        <authorList>
            <person name="Gostincar C."/>
            <person name="Turk M."/>
            <person name="Zajc J."/>
            <person name="Gunde-Cimerman N."/>
        </authorList>
    </citation>
    <scope>NUCLEOTIDE SEQUENCE [LARGE SCALE GENOMIC DNA]</scope>
    <source>
        <strain evidence="2 3">EXF-10507</strain>
    </source>
</reference>